<dbReference type="SUPFAM" id="SSF161098">
    <property type="entry name" value="MetI-like"/>
    <property type="match status" value="1"/>
</dbReference>
<dbReference type="InterPro" id="IPR051393">
    <property type="entry name" value="ABC_transporter_permease"/>
</dbReference>
<reference evidence="9" key="1">
    <citation type="journal article" date="2014" name="Front. Microbiol.">
        <title>High frequency of phylogenetically diverse reductive dehalogenase-homologous genes in deep subseafloor sedimentary metagenomes.</title>
        <authorList>
            <person name="Kawai M."/>
            <person name="Futagami T."/>
            <person name="Toyoda A."/>
            <person name="Takaki Y."/>
            <person name="Nishi S."/>
            <person name="Hori S."/>
            <person name="Arai W."/>
            <person name="Tsubouchi T."/>
            <person name="Morono Y."/>
            <person name="Uchiyama I."/>
            <person name="Ito T."/>
            <person name="Fujiyama A."/>
            <person name="Inagaki F."/>
            <person name="Takami H."/>
        </authorList>
    </citation>
    <scope>NUCLEOTIDE SEQUENCE</scope>
    <source>
        <strain evidence="9">Expedition CK06-06</strain>
    </source>
</reference>
<feature type="transmembrane region" description="Helical" evidence="7">
    <location>
        <begin position="101"/>
        <end position="126"/>
    </location>
</feature>
<evidence type="ECO:0000313" key="9">
    <source>
        <dbReference type="EMBL" id="GAH02442.1"/>
    </source>
</evidence>
<dbReference type="EMBL" id="BART01024255">
    <property type="protein sequence ID" value="GAH02442.1"/>
    <property type="molecule type" value="Genomic_DNA"/>
</dbReference>
<dbReference type="Pfam" id="PF00528">
    <property type="entry name" value="BPD_transp_1"/>
    <property type="match status" value="1"/>
</dbReference>
<keyword evidence="6 7" id="KW-0472">Membrane</keyword>
<evidence type="ECO:0000256" key="4">
    <source>
        <dbReference type="ARBA" id="ARBA00022692"/>
    </source>
</evidence>
<keyword evidence="3" id="KW-1003">Cell membrane</keyword>
<feature type="transmembrane region" description="Helical" evidence="7">
    <location>
        <begin position="59"/>
        <end position="80"/>
    </location>
</feature>
<evidence type="ECO:0000256" key="7">
    <source>
        <dbReference type="SAM" id="Phobius"/>
    </source>
</evidence>
<dbReference type="InterPro" id="IPR035906">
    <property type="entry name" value="MetI-like_sf"/>
</dbReference>
<keyword evidence="4 7" id="KW-0812">Transmembrane</keyword>
<evidence type="ECO:0000259" key="8">
    <source>
        <dbReference type="PROSITE" id="PS50928"/>
    </source>
</evidence>
<keyword evidence="5 7" id="KW-1133">Transmembrane helix</keyword>
<comment type="caution">
    <text evidence="9">The sequence shown here is derived from an EMBL/GenBank/DDBJ whole genome shotgun (WGS) entry which is preliminary data.</text>
</comment>
<proteinExistence type="predicted"/>
<organism evidence="9">
    <name type="scientific">marine sediment metagenome</name>
    <dbReference type="NCBI Taxonomy" id="412755"/>
    <lineage>
        <taxon>unclassified sequences</taxon>
        <taxon>metagenomes</taxon>
        <taxon>ecological metagenomes</taxon>
    </lineage>
</organism>
<sequence length="137" mass="15481">AMPAVIIMTIWKQVGFTMVIFLTALLQVPDQYLEAADIEGAGELRKWWYITLPLIKPITMLVVIIQIIVSFQVFIQVFIMTGGGPGNTTRTLVQYIYEKGFVYWAMGHAAAMSVLLFIAILFMTLIQFRYFGGSYKG</sequence>
<dbReference type="InterPro" id="IPR000515">
    <property type="entry name" value="MetI-like"/>
</dbReference>
<protein>
    <recommendedName>
        <fullName evidence="8">ABC transmembrane type-1 domain-containing protein</fullName>
    </recommendedName>
</protein>
<dbReference type="PANTHER" id="PTHR30193">
    <property type="entry name" value="ABC TRANSPORTER PERMEASE PROTEIN"/>
    <property type="match status" value="1"/>
</dbReference>
<evidence type="ECO:0000256" key="2">
    <source>
        <dbReference type="ARBA" id="ARBA00022448"/>
    </source>
</evidence>
<dbReference type="GO" id="GO:0055085">
    <property type="term" value="P:transmembrane transport"/>
    <property type="evidence" value="ECO:0007669"/>
    <property type="project" value="InterPro"/>
</dbReference>
<dbReference type="PANTHER" id="PTHR30193:SF37">
    <property type="entry name" value="INNER MEMBRANE ABC TRANSPORTER PERMEASE PROTEIN YCJO"/>
    <property type="match status" value="1"/>
</dbReference>
<dbReference type="PROSITE" id="PS50928">
    <property type="entry name" value="ABC_TM1"/>
    <property type="match status" value="1"/>
</dbReference>
<gene>
    <name evidence="9" type="ORF">S01H4_43880</name>
</gene>
<dbReference type="AlphaFoldDB" id="X1C4Z6"/>
<dbReference type="Gene3D" id="1.10.3720.10">
    <property type="entry name" value="MetI-like"/>
    <property type="match status" value="1"/>
</dbReference>
<name>X1C4Z6_9ZZZZ</name>
<evidence type="ECO:0000256" key="1">
    <source>
        <dbReference type="ARBA" id="ARBA00004651"/>
    </source>
</evidence>
<comment type="subcellular location">
    <subcellularLocation>
        <location evidence="1">Cell membrane</location>
        <topology evidence="1">Multi-pass membrane protein</topology>
    </subcellularLocation>
</comment>
<evidence type="ECO:0000256" key="6">
    <source>
        <dbReference type="ARBA" id="ARBA00023136"/>
    </source>
</evidence>
<evidence type="ECO:0000256" key="3">
    <source>
        <dbReference type="ARBA" id="ARBA00022475"/>
    </source>
</evidence>
<feature type="domain" description="ABC transmembrane type-1" evidence="8">
    <location>
        <begin position="1"/>
        <end position="127"/>
    </location>
</feature>
<dbReference type="GO" id="GO:0005886">
    <property type="term" value="C:plasma membrane"/>
    <property type="evidence" value="ECO:0007669"/>
    <property type="project" value="UniProtKB-SubCell"/>
</dbReference>
<feature type="non-terminal residue" evidence="9">
    <location>
        <position position="1"/>
    </location>
</feature>
<evidence type="ECO:0000256" key="5">
    <source>
        <dbReference type="ARBA" id="ARBA00022989"/>
    </source>
</evidence>
<accession>X1C4Z6</accession>
<dbReference type="CDD" id="cd06261">
    <property type="entry name" value="TM_PBP2"/>
    <property type="match status" value="1"/>
</dbReference>
<keyword evidence="2" id="KW-0813">Transport</keyword>